<accession>A0A285VFN3</accession>
<dbReference type="Proteomes" id="UP000219023">
    <property type="component" value="Unassembled WGS sequence"/>
</dbReference>
<dbReference type="Pfam" id="PF19830">
    <property type="entry name" value="DUF6311"/>
    <property type="match status" value="1"/>
</dbReference>
<dbReference type="EMBL" id="OBQJ01000002">
    <property type="protein sequence ID" value="SOC52849.1"/>
    <property type="molecule type" value="Genomic_DNA"/>
</dbReference>
<dbReference type="InterPro" id="IPR058671">
    <property type="entry name" value="DUF6311_C"/>
</dbReference>
<evidence type="ECO:0000313" key="4">
    <source>
        <dbReference type="EMBL" id="SOC52849.1"/>
    </source>
</evidence>
<feature type="transmembrane region" description="Helical" evidence="1">
    <location>
        <begin position="404"/>
        <end position="421"/>
    </location>
</feature>
<reference evidence="4 5" key="1">
    <citation type="submission" date="2017-08" db="EMBL/GenBank/DDBJ databases">
        <authorList>
            <person name="de Groot N.N."/>
        </authorList>
    </citation>
    <scope>NUCLEOTIDE SEQUENCE [LARGE SCALE GENOMIC DNA]</scope>
    <source>
        <strain evidence="4 5">USBA 855</strain>
    </source>
</reference>
<proteinExistence type="predicted"/>
<dbReference type="OrthoDB" id="1814621at2"/>
<feature type="domain" description="DUF6311" evidence="2">
    <location>
        <begin position="29"/>
        <end position="444"/>
    </location>
</feature>
<feature type="transmembrane region" description="Helical" evidence="1">
    <location>
        <begin position="245"/>
        <end position="265"/>
    </location>
</feature>
<protein>
    <recommendedName>
        <fullName evidence="6">Dolichyl-phosphate-mannose-protein mannosyltransferase</fullName>
    </recommendedName>
</protein>
<feature type="transmembrane region" description="Helical" evidence="1">
    <location>
        <begin position="172"/>
        <end position="189"/>
    </location>
</feature>
<evidence type="ECO:0000259" key="2">
    <source>
        <dbReference type="Pfam" id="PF19830"/>
    </source>
</evidence>
<dbReference type="InterPro" id="IPR046278">
    <property type="entry name" value="DUF6311"/>
</dbReference>
<organism evidence="4 5">
    <name type="scientific">Chromohalobacter canadensis</name>
    <dbReference type="NCBI Taxonomy" id="141389"/>
    <lineage>
        <taxon>Bacteria</taxon>
        <taxon>Pseudomonadati</taxon>
        <taxon>Pseudomonadota</taxon>
        <taxon>Gammaproteobacteria</taxon>
        <taxon>Oceanospirillales</taxon>
        <taxon>Halomonadaceae</taxon>
        <taxon>Chromohalobacter</taxon>
    </lineage>
</organism>
<gene>
    <name evidence="4" type="ORF">SAMN05421509_1025</name>
</gene>
<feature type="transmembrane region" description="Helical" evidence="1">
    <location>
        <begin position="196"/>
        <end position="225"/>
    </location>
</feature>
<evidence type="ECO:0008006" key="6">
    <source>
        <dbReference type="Google" id="ProtNLM"/>
    </source>
</evidence>
<evidence type="ECO:0000259" key="3">
    <source>
        <dbReference type="Pfam" id="PF25853"/>
    </source>
</evidence>
<feature type="domain" description="DUF6311" evidence="3">
    <location>
        <begin position="481"/>
        <end position="557"/>
    </location>
</feature>
<keyword evidence="1" id="KW-1133">Transmembrane helix</keyword>
<evidence type="ECO:0000256" key="1">
    <source>
        <dbReference type="SAM" id="Phobius"/>
    </source>
</evidence>
<dbReference type="RefSeq" id="WP_143748561.1">
    <property type="nucleotide sequence ID" value="NZ_OBQJ01000002.1"/>
</dbReference>
<dbReference type="Pfam" id="PF25853">
    <property type="entry name" value="DUF6311_C"/>
    <property type="match status" value="1"/>
</dbReference>
<feature type="transmembrane region" description="Helical" evidence="1">
    <location>
        <begin position="145"/>
        <end position="166"/>
    </location>
</feature>
<dbReference type="AlphaFoldDB" id="A0A285VFN3"/>
<evidence type="ECO:0000313" key="5">
    <source>
        <dbReference type="Proteomes" id="UP000219023"/>
    </source>
</evidence>
<feature type="transmembrane region" description="Helical" evidence="1">
    <location>
        <begin position="277"/>
        <end position="297"/>
    </location>
</feature>
<keyword evidence="1" id="KW-0472">Membrane</keyword>
<feature type="transmembrane region" description="Helical" evidence="1">
    <location>
        <begin position="357"/>
        <end position="378"/>
    </location>
</feature>
<name>A0A285VFN3_9GAMM</name>
<feature type="transmembrane region" description="Helical" evidence="1">
    <location>
        <begin position="324"/>
        <end position="345"/>
    </location>
</feature>
<keyword evidence="1" id="KW-0812">Transmembrane</keyword>
<feature type="transmembrane region" description="Helical" evidence="1">
    <location>
        <begin position="21"/>
        <end position="41"/>
    </location>
</feature>
<sequence length="582" mass="66572">MLKKIRILEYGAVQSTFFHRVLAIVSAGFVGLMTAFSIYGWEVINPTNVTWLLLEGDPFQHFIGWDAFRHDVWRWPLGAIPQMGTQVDSSIVYTDSIPLLAIPFKLISWALPENFQYQGLVMAFNMSLNAVAACWVALKVGARPLVSFFFSLLVLLAPIVLMRGLGTHGHEALTAHWLIIFSLGVALTFRNNNRAYLVWFVLLFMSVVVHFYIFFMVGALWFFWWMKSIFDSYKKDGPKALCARLALGSSFVIFIFFVMWSVGYFHYGLDVEKASGYGFFSAEGLTFLNPLSHAWFFGNDTLQSASRVLPGWQSPIKGQYEGQAYAGLGVMLFVLVSLSVLLRYFSAKEIRYLINNSWWVVAPALALFIFAMGDRWVIGKLVWEVPYPAFFDYFAQYLRSSGRLVWPLLYLIVVLSLLLCVEKLRSKFLSLLLLFCVWVQWEDVRPLNDFITDRLESNYRSTQEGAPYPAIENKILVDMIKRKEMIYYLPGNNMGELKPYLWLSVRYGKPINVAYFARADGGALVQATKEEVNRVKNGIIDSKGVYILTESNVYDSACQYKVISCLELMDGNFMAYKNIDLY</sequence>
<feature type="transmembrane region" description="Helical" evidence="1">
    <location>
        <begin position="115"/>
        <end position="138"/>
    </location>
</feature>